<dbReference type="InterPro" id="IPR020568">
    <property type="entry name" value="Ribosomal_Su5_D2-typ_SF"/>
</dbReference>
<protein>
    <recommendedName>
        <fullName evidence="1">Exoribonuclease phosphorolytic domain-containing protein</fullName>
    </recommendedName>
</protein>
<comment type="caution">
    <text evidence="2">The sequence shown here is derived from an EMBL/GenBank/DDBJ whole genome shotgun (WGS) entry which is preliminary data.</text>
</comment>
<accession>A0A0F9BF94</accession>
<proteinExistence type="predicted"/>
<dbReference type="EMBL" id="LAZR01052387">
    <property type="protein sequence ID" value="KKK83076.1"/>
    <property type="molecule type" value="Genomic_DNA"/>
</dbReference>
<name>A0A0F9BF94_9ZZZZ</name>
<sequence>MRKDGRKPDELRPVTIERNYTRFAPGSVLIQVGDTKVICTASIDEGVPPHLKNSGQGWI</sequence>
<dbReference type="InterPro" id="IPR001247">
    <property type="entry name" value="ExoRNase_PH_dom1"/>
</dbReference>
<dbReference type="Gene3D" id="3.30.230.70">
    <property type="entry name" value="GHMP Kinase, N-terminal domain"/>
    <property type="match status" value="1"/>
</dbReference>
<organism evidence="2">
    <name type="scientific">marine sediment metagenome</name>
    <dbReference type="NCBI Taxonomy" id="412755"/>
    <lineage>
        <taxon>unclassified sequences</taxon>
        <taxon>metagenomes</taxon>
        <taxon>ecological metagenomes</taxon>
    </lineage>
</organism>
<dbReference type="Pfam" id="PF01138">
    <property type="entry name" value="RNase_PH"/>
    <property type="match status" value="1"/>
</dbReference>
<dbReference type="AlphaFoldDB" id="A0A0F9BF94"/>
<dbReference type="SUPFAM" id="SSF54211">
    <property type="entry name" value="Ribosomal protein S5 domain 2-like"/>
    <property type="match status" value="1"/>
</dbReference>
<feature type="non-terminal residue" evidence="2">
    <location>
        <position position="59"/>
    </location>
</feature>
<feature type="domain" description="Exoribonuclease phosphorolytic" evidence="1">
    <location>
        <begin position="10"/>
        <end position="51"/>
    </location>
</feature>
<reference evidence="2" key="1">
    <citation type="journal article" date="2015" name="Nature">
        <title>Complex archaea that bridge the gap between prokaryotes and eukaryotes.</title>
        <authorList>
            <person name="Spang A."/>
            <person name="Saw J.H."/>
            <person name="Jorgensen S.L."/>
            <person name="Zaremba-Niedzwiedzka K."/>
            <person name="Martijn J."/>
            <person name="Lind A.E."/>
            <person name="van Eijk R."/>
            <person name="Schleper C."/>
            <person name="Guy L."/>
            <person name="Ettema T.J."/>
        </authorList>
    </citation>
    <scope>NUCLEOTIDE SEQUENCE</scope>
</reference>
<evidence type="ECO:0000259" key="1">
    <source>
        <dbReference type="Pfam" id="PF01138"/>
    </source>
</evidence>
<gene>
    <name evidence="2" type="ORF">LCGC14_2797000</name>
</gene>
<dbReference type="InterPro" id="IPR027408">
    <property type="entry name" value="PNPase/RNase_PH_dom_sf"/>
</dbReference>
<evidence type="ECO:0000313" key="2">
    <source>
        <dbReference type="EMBL" id="KKK83076.1"/>
    </source>
</evidence>